<dbReference type="RefSeq" id="WP_245372996.1">
    <property type="nucleotide sequence ID" value="NZ_JAGIOO010000001.1"/>
</dbReference>
<organism evidence="1 2">
    <name type="scientific">Crossiella equi</name>
    <dbReference type="NCBI Taxonomy" id="130796"/>
    <lineage>
        <taxon>Bacteria</taxon>
        <taxon>Bacillati</taxon>
        <taxon>Actinomycetota</taxon>
        <taxon>Actinomycetes</taxon>
        <taxon>Pseudonocardiales</taxon>
        <taxon>Pseudonocardiaceae</taxon>
        <taxon>Crossiella</taxon>
    </lineage>
</organism>
<protein>
    <submittedName>
        <fullName evidence="1">Uncharacterized protein</fullName>
    </submittedName>
</protein>
<evidence type="ECO:0000313" key="2">
    <source>
        <dbReference type="Proteomes" id="UP001519363"/>
    </source>
</evidence>
<dbReference type="Proteomes" id="UP001519363">
    <property type="component" value="Unassembled WGS sequence"/>
</dbReference>
<sequence length="256" mass="28584">MRKVADRLVRACPAAGEPWLMADDGCVRVHAGRIALAEYLLGPAEPCLNPLRTTAGEVVTGVGGLRFSAGEFSGENVWGGRPQPFAGTVRHVRWARARCHGGRAELRHWLDWRTRSGQCWLAEDRAIEVDQVDPADGSWLLTWRSRLHNTSGRRLRWGRPGCPGARSFTATGPAAEGVIGTRAPWRVFSGAHEESGRRSTVVLLEHPGNRREPLLVEPEARLDLTHHVLIADGHWDPARIRRYLTRRVAPRWARFS</sequence>
<comment type="caution">
    <text evidence="1">The sequence shown here is derived from an EMBL/GenBank/DDBJ whole genome shotgun (WGS) entry which is preliminary data.</text>
</comment>
<gene>
    <name evidence="1" type="ORF">JOF53_008514</name>
</gene>
<dbReference type="EMBL" id="JAGIOO010000001">
    <property type="protein sequence ID" value="MBP2479642.1"/>
    <property type="molecule type" value="Genomic_DNA"/>
</dbReference>
<dbReference type="Pfam" id="PF14100">
    <property type="entry name" value="DUF6807"/>
    <property type="match status" value="1"/>
</dbReference>
<evidence type="ECO:0000313" key="1">
    <source>
        <dbReference type="EMBL" id="MBP2479642.1"/>
    </source>
</evidence>
<proteinExistence type="predicted"/>
<name>A0ABS5ATQ5_9PSEU</name>
<accession>A0ABS5ATQ5</accession>
<reference evidence="1 2" key="1">
    <citation type="submission" date="2021-03" db="EMBL/GenBank/DDBJ databases">
        <title>Sequencing the genomes of 1000 actinobacteria strains.</title>
        <authorList>
            <person name="Klenk H.-P."/>
        </authorList>
    </citation>
    <scope>NUCLEOTIDE SEQUENCE [LARGE SCALE GENOMIC DNA]</scope>
    <source>
        <strain evidence="1 2">DSM 44580</strain>
    </source>
</reference>
<dbReference type="InterPro" id="IPR029475">
    <property type="entry name" value="DUF6807"/>
</dbReference>
<keyword evidence="2" id="KW-1185">Reference proteome</keyword>